<dbReference type="SUPFAM" id="SSF50978">
    <property type="entry name" value="WD40 repeat-like"/>
    <property type="match status" value="1"/>
</dbReference>
<dbReference type="InterPro" id="IPR036322">
    <property type="entry name" value="WD40_repeat_dom_sf"/>
</dbReference>
<evidence type="ECO:0000313" key="1">
    <source>
        <dbReference type="EMBL" id="KAH9322420.1"/>
    </source>
</evidence>
<accession>A0AA38GI84</accession>
<dbReference type="AlphaFoldDB" id="A0AA38GI84"/>
<dbReference type="GO" id="GO:0031932">
    <property type="term" value="C:TORC2 complex"/>
    <property type="evidence" value="ECO:0007669"/>
    <property type="project" value="InterPro"/>
</dbReference>
<keyword evidence="2" id="KW-1185">Reference proteome</keyword>
<reference evidence="1 2" key="1">
    <citation type="journal article" date="2021" name="Nat. Plants">
        <title>The Taxus genome provides insights into paclitaxel biosynthesis.</title>
        <authorList>
            <person name="Xiong X."/>
            <person name="Gou J."/>
            <person name="Liao Q."/>
            <person name="Li Y."/>
            <person name="Zhou Q."/>
            <person name="Bi G."/>
            <person name="Li C."/>
            <person name="Du R."/>
            <person name="Wang X."/>
            <person name="Sun T."/>
            <person name="Guo L."/>
            <person name="Liang H."/>
            <person name="Lu P."/>
            <person name="Wu Y."/>
            <person name="Zhang Z."/>
            <person name="Ro D.K."/>
            <person name="Shang Y."/>
            <person name="Huang S."/>
            <person name="Yan J."/>
        </authorList>
    </citation>
    <scope>NUCLEOTIDE SEQUENCE [LARGE SCALE GENOMIC DNA]</scope>
    <source>
        <strain evidence="1">Ta-2019</strain>
    </source>
</reference>
<gene>
    <name evidence="1" type="ORF">KI387_017059</name>
</gene>
<dbReference type="GO" id="GO:0032956">
    <property type="term" value="P:regulation of actin cytoskeleton organization"/>
    <property type="evidence" value="ECO:0007669"/>
    <property type="project" value="TreeGrafter"/>
</dbReference>
<dbReference type="Gene3D" id="2.130.10.10">
    <property type="entry name" value="YVTN repeat-like/Quinoprotein amine dehydrogenase"/>
    <property type="match status" value="1"/>
</dbReference>
<dbReference type="GO" id="GO:0031931">
    <property type="term" value="C:TORC1 complex"/>
    <property type="evidence" value="ECO:0007669"/>
    <property type="project" value="InterPro"/>
</dbReference>
<dbReference type="InterPro" id="IPR015943">
    <property type="entry name" value="WD40/YVTN_repeat-like_dom_sf"/>
</dbReference>
<comment type="caution">
    <text evidence="1">The sequence shown here is derived from an EMBL/GenBank/DDBJ whole genome shotgun (WGS) entry which is preliminary data.</text>
</comment>
<proteinExistence type="predicted"/>
<dbReference type="EMBL" id="JAHRHJ020000003">
    <property type="protein sequence ID" value="KAH9322420.1"/>
    <property type="molecule type" value="Genomic_DNA"/>
</dbReference>
<dbReference type="PANTHER" id="PTHR19842">
    <property type="entry name" value="G BETA-LIKE PROTEIN GBL"/>
    <property type="match status" value="1"/>
</dbReference>
<dbReference type="GO" id="GO:0031929">
    <property type="term" value="P:TOR signaling"/>
    <property type="evidence" value="ECO:0007669"/>
    <property type="project" value="InterPro"/>
</dbReference>
<dbReference type="Proteomes" id="UP000824469">
    <property type="component" value="Unassembled WGS sequence"/>
</dbReference>
<protein>
    <submittedName>
        <fullName evidence="1">Uncharacterized protein</fullName>
    </submittedName>
</protein>
<feature type="non-terminal residue" evidence="1">
    <location>
        <position position="127"/>
    </location>
</feature>
<sequence length="127" mass="13844">RMMKISMKKGVVETELISGYQNGNIRVWDLTANSCSCELVPDVDAVVRSLTVMWDGSLVVAANNHGTCYVWRLLRGTQNFQNLNNELIPGPSFPAASPDTTAKLWDLSKGEATVCCALHDAPEASQC</sequence>
<dbReference type="PANTHER" id="PTHR19842:SF0">
    <property type="entry name" value="TARGET OF RAPAMYCIN COMPLEX SUBUNIT LST8"/>
    <property type="match status" value="1"/>
</dbReference>
<dbReference type="InterPro" id="IPR037588">
    <property type="entry name" value="MLST8"/>
</dbReference>
<name>A0AA38GI84_TAXCH</name>
<evidence type="ECO:0000313" key="2">
    <source>
        <dbReference type="Proteomes" id="UP000824469"/>
    </source>
</evidence>
<organism evidence="1 2">
    <name type="scientific">Taxus chinensis</name>
    <name type="common">Chinese yew</name>
    <name type="synonym">Taxus wallichiana var. chinensis</name>
    <dbReference type="NCBI Taxonomy" id="29808"/>
    <lineage>
        <taxon>Eukaryota</taxon>
        <taxon>Viridiplantae</taxon>
        <taxon>Streptophyta</taxon>
        <taxon>Embryophyta</taxon>
        <taxon>Tracheophyta</taxon>
        <taxon>Spermatophyta</taxon>
        <taxon>Pinopsida</taxon>
        <taxon>Pinidae</taxon>
        <taxon>Conifers II</taxon>
        <taxon>Cupressales</taxon>
        <taxon>Taxaceae</taxon>
        <taxon>Taxus</taxon>
    </lineage>
</organism>